<reference evidence="1 2" key="1">
    <citation type="submission" date="2020-04" db="EMBL/GenBank/DDBJ databases">
        <title>Perkinsus olseni comparative genomics.</title>
        <authorList>
            <person name="Bogema D.R."/>
        </authorList>
    </citation>
    <scope>NUCLEOTIDE SEQUENCE [LARGE SCALE GENOMIC DNA]</scope>
    <source>
        <strain evidence="1 2">ATCC PRA-207</strain>
    </source>
</reference>
<dbReference type="Proteomes" id="UP000553632">
    <property type="component" value="Unassembled WGS sequence"/>
</dbReference>
<sequence length="103" mass="11116">MQPMPGFLTRLDANRNGNCLQAQSKVSQLGPLSNTISQEATACIIVRNIPRCCAAQKAPMFAIKQKAIPICMARMQIATGLMEDIAAQSVCQRPRGIISTSLL</sequence>
<protein>
    <submittedName>
        <fullName evidence="1">Uncharacterized protein</fullName>
    </submittedName>
</protein>
<gene>
    <name evidence="1" type="ORF">FOZ63_019384</name>
</gene>
<keyword evidence="2" id="KW-1185">Reference proteome</keyword>
<evidence type="ECO:0000313" key="1">
    <source>
        <dbReference type="EMBL" id="KAF4682256.1"/>
    </source>
</evidence>
<dbReference type="AlphaFoldDB" id="A0A7J6NEI1"/>
<accession>A0A7J6NEI1</accession>
<name>A0A7J6NEI1_PEROL</name>
<organism evidence="1 2">
    <name type="scientific">Perkinsus olseni</name>
    <name type="common">Perkinsus atlanticus</name>
    <dbReference type="NCBI Taxonomy" id="32597"/>
    <lineage>
        <taxon>Eukaryota</taxon>
        <taxon>Sar</taxon>
        <taxon>Alveolata</taxon>
        <taxon>Perkinsozoa</taxon>
        <taxon>Perkinsea</taxon>
        <taxon>Perkinsida</taxon>
        <taxon>Perkinsidae</taxon>
        <taxon>Perkinsus</taxon>
    </lineage>
</organism>
<evidence type="ECO:0000313" key="2">
    <source>
        <dbReference type="Proteomes" id="UP000553632"/>
    </source>
</evidence>
<comment type="caution">
    <text evidence="1">The sequence shown here is derived from an EMBL/GenBank/DDBJ whole genome shotgun (WGS) entry which is preliminary data.</text>
</comment>
<proteinExistence type="predicted"/>
<feature type="non-terminal residue" evidence="1">
    <location>
        <position position="1"/>
    </location>
</feature>
<dbReference type="EMBL" id="JABANO010040813">
    <property type="protein sequence ID" value="KAF4682256.1"/>
    <property type="molecule type" value="Genomic_DNA"/>
</dbReference>